<accession>A0A0S4J9Q1</accession>
<sequence length="139" mass="15826">MEVDPDIAELLSSMDNSLLELQQRVQGPLAQLNEDVVASNYPVEDQAKITLATAFTLIMSYYCHKRLHNEPIDPQLKLKVERVSEYVKKLREIKEIERLRGLTLEDDGTIAPESKRPRIDKAATQRIVQNAIGVNERLS</sequence>
<organism evidence="1 2">
    <name type="scientific">Bodo saltans</name>
    <name type="common">Flagellated protozoan</name>
    <dbReference type="NCBI Taxonomy" id="75058"/>
    <lineage>
        <taxon>Eukaryota</taxon>
        <taxon>Discoba</taxon>
        <taxon>Euglenozoa</taxon>
        <taxon>Kinetoplastea</taxon>
        <taxon>Metakinetoplastina</taxon>
        <taxon>Eubodonida</taxon>
        <taxon>Bodonidae</taxon>
        <taxon>Bodo</taxon>
    </lineage>
</organism>
<evidence type="ECO:0000313" key="2">
    <source>
        <dbReference type="Proteomes" id="UP000051952"/>
    </source>
</evidence>
<dbReference type="VEuPathDB" id="TriTrypDB:BSAL_07060"/>
<keyword evidence="2" id="KW-1185">Reference proteome</keyword>
<dbReference type="Proteomes" id="UP000051952">
    <property type="component" value="Unassembled WGS sequence"/>
</dbReference>
<dbReference type="AlphaFoldDB" id="A0A0S4J9Q1"/>
<reference evidence="2" key="1">
    <citation type="submission" date="2015-09" db="EMBL/GenBank/DDBJ databases">
        <authorList>
            <consortium name="Pathogen Informatics"/>
        </authorList>
    </citation>
    <scope>NUCLEOTIDE SEQUENCE [LARGE SCALE GENOMIC DNA]</scope>
    <source>
        <strain evidence="2">Lake Konstanz</strain>
    </source>
</reference>
<gene>
    <name evidence="1" type="ORF">BSAL_07060</name>
</gene>
<evidence type="ECO:0000313" key="1">
    <source>
        <dbReference type="EMBL" id="CUG86857.1"/>
    </source>
</evidence>
<evidence type="ECO:0008006" key="3">
    <source>
        <dbReference type="Google" id="ProtNLM"/>
    </source>
</evidence>
<dbReference type="OrthoDB" id="278750at2759"/>
<name>A0A0S4J9Q1_BODSA</name>
<protein>
    <recommendedName>
        <fullName evidence="3">Nuclear nucleic acid-binding protein C1D</fullName>
    </recommendedName>
</protein>
<proteinExistence type="predicted"/>
<dbReference type="EMBL" id="CYKH01001400">
    <property type="protein sequence ID" value="CUG86857.1"/>
    <property type="molecule type" value="Genomic_DNA"/>
</dbReference>